<dbReference type="GO" id="GO:0000155">
    <property type="term" value="F:phosphorelay sensor kinase activity"/>
    <property type="evidence" value="ECO:0007669"/>
    <property type="project" value="InterPro"/>
</dbReference>
<dbReference type="InterPro" id="IPR036890">
    <property type="entry name" value="HATPase_C_sf"/>
</dbReference>
<dbReference type="Gene3D" id="3.30.565.10">
    <property type="entry name" value="Histidine kinase-like ATPase, C-terminal domain"/>
    <property type="match status" value="1"/>
</dbReference>
<evidence type="ECO:0000256" key="4">
    <source>
        <dbReference type="SAM" id="Phobius"/>
    </source>
</evidence>
<accession>A0A1B3ZC50</accession>
<dbReference type="Gene3D" id="2.130.10.10">
    <property type="entry name" value="YVTN repeat-like/Quinoprotein amine dehydrogenase"/>
    <property type="match status" value="2"/>
</dbReference>
<dbReference type="Pfam" id="PF07495">
    <property type="entry name" value="Y_Y_Y"/>
    <property type="match status" value="1"/>
</dbReference>
<dbReference type="PANTHER" id="PTHR24421">
    <property type="entry name" value="NITRATE/NITRITE SENSOR PROTEIN NARX-RELATED"/>
    <property type="match status" value="1"/>
</dbReference>
<keyword evidence="5" id="KW-0732">Signal</keyword>
<dbReference type="GO" id="GO:0046983">
    <property type="term" value="F:protein dimerization activity"/>
    <property type="evidence" value="ECO:0007669"/>
    <property type="project" value="InterPro"/>
</dbReference>
<evidence type="ECO:0000313" key="8">
    <source>
        <dbReference type="Proteomes" id="UP000094256"/>
    </source>
</evidence>
<dbReference type="SUPFAM" id="SSF55874">
    <property type="entry name" value="ATPase domain of HSP90 chaperone/DNA topoisomerase II/histidine kinase"/>
    <property type="match status" value="1"/>
</dbReference>
<reference evidence="7 8" key="1">
    <citation type="submission" date="2016-01" db="EMBL/GenBank/DDBJ databases">
        <title>Complete genome and mega plasmid sequence of Sphingomonas panacis DCY99 elicits systemic resistance in rice to Xanthomonas oryzae.</title>
        <authorList>
            <person name="Kim Y.J."/>
            <person name="Yang D.C."/>
            <person name="Sing P."/>
        </authorList>
    </citation>
    <scope>NUCLEOTIDE SEQUENCE [LARGE SCALE GENOMIC DNA]</scope>
    <source>
        <strain evidence="7 8">DCY99</strain>
    </source>
</reference>
<evidence type="ECO:0000256" key="1">
    <source>
        <dbReference type="ARBA" id="ARBA00022679"/>
    </source>
</evidence>
<dbReference type="AlphaFoldDB" id="A0A1B3ZC50"/>
<organism evidence="7 8">
    <name type="scientific">Sphingomonas panacis</name>
    <dbReference type="NCBI Taxonomy" id="1560345"/>
    <lineage>
        <taxon>Bacteria</taxon>
        <taxon>Pseudomonadati</taxon>
        <taxon>Pseudomonadota</taxon>
        <taxon>Alphaproteobacteria</taxon>
        <taxon>Sphingomonadales</taxon>
        <taxon>Sphingomonadaceae</taxon>
        <taxon>Sphingomonas</taxon>
    </lineage>
</organism>
<sequence length="992" mass="106708">MRLYERCLRLVVLLAIFAAAAPVRAAAPSPAPEQFHHTVWKLEDGAPPDVWVIAQSADGFLWLGTGAGLYRFDGIRFEEVRPSAGRMSDRNITALLALPNGDLWIGFYSGRIARLSHGRLTDFGSRGGSVHQFVRDRGGTLWAAISRGDHGLARFDGTRWHWLGQRDQTHTGQVFSMVAGPDGSLWIGTDAAILRRTPGSRGFATVTPARRSDRLLATPDGHVLLLRTAGGISRNSGLKDIRITLAGRESEIKRALVDRQGAIWWTDENGGVSRLSSTGVEHWTARDGLSANAAVPIFQDREGAIWIGSNLGLDRFRPAILMRADTLGAISYGAYAQTRLDDGAVYVTTPRGMLTRATADGSLQPLLRLPASPDLIAADGNRLIVEHGGRLLALAGTRLVPLALPPLPGSVNAWARDESGTPVIEIIGRGIFRLSPSGWRHWRVTGDPRLDGALRLPFSGRAGAWFFAASRLIGCSPRGCAPVKAGIDVGRINLVVPAAHPGGPVLVGGDNGIAIGNGKRFTSLTSDQVPVLAGVTGIAQTPSGGLWINGLRGVVLTTVAAVATAGNGSLAYRLLTTADGLPGAAQQDANYPTALRSGDGRIWLAASQGVASVDPDRRLRNPLPPPVVIRSITTDGMVRTPAPELALPAETRRVQIDYSALSLLDPERVRFRYRLSGVDEGWIDPGPRRQATYTNLGPGRWVFQVIAANADGVWNQTGATVALTIAPAFYQSWWFRLIAVLLVATLVALVFRARERVRAERTRNLIAAQVAERERIARELHDTLLQGVQGLMLRFQAVANILPPDGHTQSLMEAALERGDDVLVESRDKVRALRGAGRTRTLSEMLRGIADQVADGPTVTVLELGDPEPICDPVADELAAIAREALANVVRHARAHEATLSVAFTRRNLVLTIADDGRGFAPEVLRNGWLQGHFGLPGMRERADAISATLSLANREAGGAVVTVSVPRRIAFARPGSFLRRLARRARPRSTL</sequence>
<dbReference type="Pfam" id="PF02518">
    <property type="entry name" value="HATPase_c"/>
    <property type="match status" value="1"/>
</dbReference>
<dbReference type="Gene3D" id="2.60.40.10">
    <property type="entry name" value="Immunoglobulins"/>
    <property type="match status" value="1"/>
</dbReference>
<gene>
    <name evidence="7" type="ORF">AWL63_14645</name>
</gene>
<dbReference type="EMBL" id="CP014168">
    <property type="protein sequence ID" value="AOH85009.1"/>
    <property type="molecule type" value="Genomic_DNA"/>
</dbReference>
<name>A0A1B3ZC50_9SPHN</name>
<evidence type="ECO:0000256" key="2">
    <source>
        <dbReference type="ARBA" id="ARBA00022777"/>
    </source>
</evidence>
<dbReference type="Pfam" id="PF07730">
    <property type="entry name" value="HisKA_3"/>
    <property type="match status" value="1"/>
</dbReference>
<dbReference type="Proteomes" id="UP000094256">
    <property type="component" value="Chromosome"/>
</dbReference>
<dbReference type="InterPro" id="IPR050482">
    <property type="entry name" value="Sensor_HK_TwoCompSys"/>
</dbReference>
<dbReference type="SMART" id="SM00387">
    <property type="entry name" value="HATPase_c"/>
    <property type="match status" value="1"/>
</dbReference>
<evidence type="ECO:0000313" key="7">
    <source>
        <dbReference type="EMBL" id="AOH85009.1"/>
    </source>
</evidence>
<keyword evidence="4" id="KW-1133">Transmembrane helix</keyword>
<evidence type="ECO:0000256" key="3">
    <source>
        <dbReference type="ARBA" id="ARBA00023012"/>
    </source>
</evidence>
<keyword evidence="8" id="KW-1185">Reference proteome</keyword>
<evidence type="ECO:0000256" key="5">
    <source>
        <dbReference type="SAM" id="SignalP"/>
    </source>
</evidence>
<proteinExistence type="predicted"/>
<dbReference type="InterPro" id="IPR003594">
    <property type="entry name" value="HATPase_dom"/>
</dbReference>
<dbReference type="Gene3D" id="1.20.5.1930">
    <property type="match status" value="1"/>
</dbReference>
<dbReference type="STRING" id="1560345.AWL63_14645"/>
<feature type="transmembrane region" description="Helical" evidence="4">
    <location>
        <begin position="733"/>
        <end position="751"/>
    </location>
</feature>
<feature type="domain" description="Histidine kinase/HSP90-like ATPase" evidence="6">
    <location>
        <begin position="873"/>
        <end position="970"/>
    </location>
</feature>
<feature type="signal peptide" evidence="5">
    <location>
        <begin position="1"/>
        <end position="25"/>
    </location>
</feature>
<dbReference type="InterPro" id="IPR013783">
    <property type="entry name" value="Ig-like_fold"/>
</dbReference>
<keyword evidence="2" id="KW-0418">Kinase</keyword>
<dbReference type="InterPro" id="IPR015943">
    <property type="entry name" value="WD40/YVTN_repeat-like_dom_sf"/>
</dbReference>
<keyword evidence="4" id="KW-0472">Membrane</keyword>
<protein>
    <recommendedName>
        <fullName evidence="6">Histidine kinase/HSP90-like ATPase domain-containing protein</fullName>
    </recommendedName>
</protein>
<dbReference type="CDD" id="cd16917">
    <property type="entry name" value="HATPase_UhpB-NarQ-NarX-like"/>
    <property type="match status" value="1"/>
</dbReference>
<keyword evidence="3" id="KW-0902">Two-component regulatory system</keyword>
<dbReference type="KEGG" id="span:AWL63_14645"/>
<dbReference type="SUPFAM" id="SSF63829">
    <property type="entry name" value="Calcium-dependent phosphotriesterase"/>
    <property type="match status" value="2"/>
</dbReference>
<feature type="chain" id="PRO_5008556288" description="Histidine kinase/HSP90-like ATPase domain-containing protein" evidence="5">
    <location>
        <begin position="26"/>
        <end position="992"/>
    </location>
</feature>
<keyword evidence="4" id="KW-0812">Transmembrane</keyword>
<dbReference type="InterPro" id="IPR011123">
    <property type="entry name" value="Y_Y_Y"/>
</dbReference>
<dbReference type="InterPro" id="IPR011712">
    <property type="entry name" value="Sig_transdc_His_kin_sub3_dim/P"/>
</dbReference>
<dbReference type="GO" id="GO:0016020">
    <property type="term" value="C:membrane"/>
    <property type="evidence" value="ECO:0007669"/>
    <property type="project" value="InterPro"/>
</dbReference>
<keyword evidence="1" id="KW-0808">Transferase</keyword>
<dbReference type="PANTHER" id="PTHR24421:SF62">
    <property type="entry name" value="SENSORY TRANSDUCTION HISTIDINE KINASE"/>
    <property type="match status" value="1"/>
</dbReference>
<evidence type="ECO:0000259" key="6">
    <source>
        <dbReference type="SMART" id="SM00387"/>
    </source>
</evidence>